<feature type="domain" description="CCHC-type" evidence="1">
    <location>
        <begin position="175"/>
        <end position="193"/>
    </location>
</feature>
<gene>
    <name evidence="2" type="ORF">NDU88_003759</name>
</gene>
<accession>A0AAV7MRM5</accession>
<evidence type="ECO:0000313" key="2">
    <source>
        <dbReference type="EMBL" id="KAJ1106358.1"/>
    </source>
</evidence>
<dbReference type="PANTHER" id="PTHR33198">
    <property type="entry name" value="ANK_REP_REGION DOMAIN-CONTAINING PROTEIN-RELATED"/>
    <property type="match status" value="1"/>
</dbReference>
<feature type="domain" description="CCHC-type" evidence="1">
    <location>
        <begin position="197"/>
        <end position="213"/>
    </location>
</feature>
<keyword evidence="3" id="KW-1185">Reference proteome</keyword>
<dbReference type="GO" id="GO:0003676">
    <property type="term" value="F:nucleic acid binding"/>
    <property type="evidence" value="ECO:0007669"/>
    <property type="project" value="InterPro"/>
</dbReference>
<organism evidence="2 3">
    <name type="scientific">Pleurodeles waltl</name>
    <name type="common">Iberian ribbed newt</name>
    <dbReference type="NCBI Taxonomy" id="8319"/>
    <lineage>
        <taxon>Eukaryota</taxon>
        <taxon>Metazoa</taxon>
        <taxon>Chordata</taxon>
        <taxon>Craniata</taxon>
        <taxon>Vertebrata</taxon>
        <taxon>Euteleostomi</taxon>
        <taxon>Amphibia</taxon>
        <taxon>Batrachia</taxon>
        <taxon>Caudata</taxon>
        <taxon>Salamandroidea</taxon>
        <taxon>Salamandridae</taxon>
        <taxon>Pleurodelinae</taxon>
        <taxon>Pleurodeles</taxon>
    </lineage>
</organism>
<proteinExistence type="predicted"/>
<dbReference type="GO" id="GO:0008270">
    <property type="term" value="F:zinc ion binding"/>
    <property type="evidence" value="ECO:0007669"/>
    <property type="project" value="InterPro"/>
</dbReference>
<dbReference type="SMART" id="SM00343">
    <property type="entry name" value="ZnF_C2HC"/>
    <property type="match status" value="2"/>
</dbReference>
<dbReference type="Proteomes" id="UP001066276">
    <property type="component" value="Chromosome 9"/>
</dbReference>
<dbReference type="AlphaFoldDB" id="A0AAV7MRM5"/>
<protein>
    <recommendedName>
        <fullName evidence="1">CCHC-type domain-containing protein</fullName>
    </recommendedName>
</protein>
<dbReference type="InterPro" id="IPR001878">
    <property type="entry name" value="Znf_CCHC"/>
</dbReference>
<dbReference type="SUPFAM" id="SSF57756">
    <property type="entry name" value="Retrovirus zinc finger-like domains"/>
    <property type="match status" value="1"/>
</dbReference>
<evidence type="ECO:0000259" key="1">
    <source>
        <dbReference type="SMART" id="SM00343"/>
    </source>
</evidence>
<dbReference type="Gene3D" id="4.10.60.10">
    <property type="entry name" value="Zinc finger, CCHC-type"/>
    <property type="match status" value="1"/>
</dbReference>
<comment type="caution">
    <text evidence="2">The sequence shown here is derived from an EMBL/GenBank/DDBJ whole genome shotgun (WGS) entry which is preliminary data.</text>
</comment>
<dbReference type="EMBL" id="JANPWB010000013">
    <property type="protein sequence ID" value="KAJ1106358.1"/>
    <property type="molecule type" value="Genomic_DNA"/>
</dbReference>
<name>A0AAV7MRM5_PLEWA</name>
<reference evidence="2" key="1">
    <citation type="journal article" date="2022" name="bioRxiv">
        <title>Sequencing and chromosome-scale assembly of the giantPleurodeles waltlgenome.</title>
        <authorList>
            <person name="Brown T."/>
            <person name="Elewa A."/>
            <person name="Iarovenko S."/>
            <person name="Subramanian E."/>
            <person name="Araus A.J."/>
            <person name="Petzold A."/>
            <person name="Susuki M."/>
            <person name="Suzuki K.-i.T."/>
            <person name="Hayashi T."/>
            <person name="Toyoda A."/>
            <person name="Oliveira C."/>
            <person name="Osipova E."/>
            <person name="Leigh N.D."/>
            <person name="Simon A."/>
            <person name="Yun M.H."/>
        </authorList>
    </citation>
    <scope>NUCLEOTIDE SEQUENCE</scope>
    <source>
        <strain evidence="2">20211129_DDA</strain>
        <tissue evidence="2">Liver</tissue>
    </source>
</reference>
<dbReference type="InterPro" id="IPR036875">
    <property type="entry name" value="Znf_CCHC_sf"/>
</dbReference>
<sequence>MVFRTLPEVVIQGQSDGEINVFKKALMRLEIRLKLPPSIALNRFKFYTRTQQYEETFDEFLTVLRGLYMHCNFGDMTDEMIRDQIIVHVKSRKIQEQLWVMGDPKLHDVITTAKVLEQSEKLIKSIHDSDGIKCMESDVVGAMGSSGISSNHNSNFRNKMFSKKWDRSDRMERASCYRCGNINHIATSPQCPAVGKRCQKCGKIRHFALVCKDLFFLNNSETKGKVAYMNSGKCEEGQHREDVEHRGVVSSLKNGDGMVESSISQPRCEIQMMGKI</sequence>
<evidence type="ECO:0000313" key="3">
    <source>
        <dbReference type="Proteomes" id="UP001066276"/>
    </source>
</evidence>